<dbReference type="AlphaFoldDB" id="A0A9D9NBI9"/>
<feature type="domain" description="Smf/DprA SLOG" evidence="2">
    <location>
        <begin position="82"/>
        <end position="295"/>
    </location>
</feature>
<dbReference type="Proteomes" id="UP000823660">
    <property type="component" value="Unassembled WGS sequence"/>
</dbReference>
<sequence>MDGIYDEDVCCCALNRIFGFKPKIALALISSLGGASEIFRLGGKELDMLLGADSPARRMISGKTLTESRKELDALYANGCSFTYYGSEDYPVMLKECEDPPVGLYVKSISPPGEVFRKTPALAVVGTRDISDYGKEWCRKITCALCRSEPVPSIVSGLALGTDITAHSSALECGAPTIAVMATGTDTVYPARHREIARRIASTPGCALITDYPPGTPPLQINFLRRNRIIAGLSRATILIESRSKGGGMLTARLAFSYSRDVYALPGRIDDVRSQGCNILIKEKTAETILSEKWLVRSIGLKYRETARKDDPEETLRSVYGDRYGKDRIGTLAEIVLKIRSQRGITVEELASATGLAYKEVLEYTVLLETDGIISTDLLQRCYIRLK</sequence>
<dbReference type="PANTHER" id="PTHR43022:SF1">
    <property type="entry name" value="PROTEIN SMF"/>
    <property type="match status" value="1"/>
</dbReference>
<accession>A0A9D9NBI9</accession>
<dbReference type="NCBIfam" id="TIGR00732">
    <property type="entry name" value="dprA"/>
    <property type="match status" value="1"/>
</dbReference>
<evidence type="ECO:0000313" key="3">
    <source>
        <dbReference type="EMBL" id="MBO8467687.1"/>
    </source>
</evidence>
<dbReference type="EMBL" id="JADIMH010000047">
    <property type="protein sequence ID" value="MBO8467687.1"/>
    <property type="molecule type" value="Genomic_DNA"/>
</dbReference>
<dbReference type="InterPro" id="IPR003488">
    <property type="entry name" value="DprA"/>
</dbReference>
<evidence type="ECO:0000256" key="1">
    <source>
        <dbReference type="ARBA" id="ARBA00006525"/>
    </source>
</evidence>
<dbReference type="InterPro" id="IPR057666">
    <property type="entry name" value="DrpA_SLOG"/>
</dbReference>
<dbReference type="GO" id="GO:0009294">
    <property type="term" value="P:DNA-mediated transformation"/>
    <property type="evidence" value="ECO:0007669"/>
    <property type="project" value="InterPro"/>
</dbReference>
<evidence type="ECO:0000313" key="4">
    <source>
        <dbReference type="Proteomes" id="UP000823660"/>
    </source>
</evidence>
<proteinExistence type="inferred from homology"/>
<protein>
    <submittedName>
        <fullName evidence="3">DNA-protecting protein DprA</fullName>
    </submittedName>
</protein>
<dbReference type="PANTHER" id="PTHR43022">
    <property type="entry name" value="PROTEIN SMF"/>
    <property type="match status" value="1"/>
</dbReference>
<dbReference type="Gene3D" id="3.40.50.450">
    <property type="match status" value="1"/>
</dbReference>
<comment type="caution">
    <text evidence="3">The sequence shown here is derived from an EMBL/GenBank/DDBJ whole genome shotgun (WGS) entry which is preliminary data.</text>
</comment>
<evidence type="ECO:0000259" key="2">
    <source>
        <dbReference type="Pfam" id="PF02481"/>
    </source>
</evidence>
<reference evidence="3" key="1">
    <citation type="submission" date="2020-10" db="EMBL/GenBank/DDBJ databases">
        <authorList>
            <person name="Gilroy R."/>
        </authorList>
    </citation>
    <scope>NUCLEOTIDE SEQUENCE</scope>
    <source>
        <strain evidence="3">B1-15692</strain>
    </source>
</reference>
<name>A0A9D9NBI9_9BACT</name>
<comment type="similarity">
    <text evidence="1">Belongs to the DprA/Smf family.</text>
</comment>
<organism evidence="3 4">
    <name type="scientific">Candidatus Cryptobacteroides faecipullorum</name>
    <dbReference type="NCBI Taxonomy" id="2840764"/>
    <lineage>
        <taxon>Bacteria</taxon>
        <taxon>Pseudomonadati</taxon>
        <taxon>Bacteroidota</taxon>
        <taxon>Bacteroidia</taxon>
        <taxon>Bacteroidales</taxon>
        <taxon>Candidatus Cryptobacteroides</taxon>
    </lineage>
</organism>
<gene>
    <name evidence="3" type="primary">dprA</name>
    <name evidence="3" type="ORF">IAB99_07990</name>
</gene>
<dbReference type="Pfam" id="PF02481">
    <property type="entry name" value="DNA_processg_A"/>
    <property type="match status" value="1"/>
</dbReference>
<reference evidence="3" key="2">
    <citation type="journal article" date="2021" name="PeerJ">
        <title>Extensive microbial diversity within the chicken gut microbiome revealed by metagenomics and culture.</title>
        <authorList>
            <person name="Gilroy R."/>
            <person name="Ravi A."/>
            <person name="Getino M."/>
            <person name="Pursley I."/>
            <person name="Horton D.L."/>
            <person name="Alikhan N.F."/>
            <person name="Baker D."/>
            <person name="Gharbi K."/>
            <person name="Hall N."/>
            <person name="Watson M."/>
            <person name="Adriaenssens E.M."/>
            <person name="Foster-Nyarko E."/>
            <person name="Jarju S."/>
            <person name="Secka A."/>
            <person name="Antonio M."/>
            <person name="Oren A."/>
            <person name="Chaudhuri R.R."/>
            <person name="La Ragione R."/>
            <person name="Hildebrand F."/>
            <person name="Pallen M.J."/>
        </authorList>
    </citation>
    <scope>NUCLEOTIDE SEQUENCE</scope>
    <source>
        <strain evidence="3">B1-15692</strain>
    </source>
</reference>
<dbReference type="SUPFAM" id="SSF102405">
    <property type="entry name" value="MCP/YpsA-like"/>
    <property type="match status" value="1"/>
</dbReference>